<dbReference type="Pfam" id="PF00625">
    <property type="entry name" value="Guanylate_kin"/>
    <property type="match status" value="1"/>
</dbReference>
<dbReference type="RefSeq" id="WP_020038779.1">
    <property type="nucleotide sequence ID" value="NZ_KE557277.1"/>
</dbReference>
<proteinExistence type="inferred from homology"/>
<dbReference type="InterPro" id="IPR008145">
    <property type="entry name" value="GK/Ca_channel_bsu"/>
</dbReference>
<reference evidence="9" key="1">
    <citation type="journal article" date="2014" name="Stand. Genomic Sci.">
        <title>Genome sequence of the exopolysaccharide-producing Salipiger mucosus type strain (DSM 16094(T)), a moderately halophilic member of the Roseobacter clade.</title>
        <authorList>
            <person name="Riedel T."/>
            <person name="Spring S."/>
            <person name="Fiebig A."/>
            <person name="Petersen J."/>
            <person name="Kyrpides N.C."/>
            <person name="Goker M."/>
            <person name="Klenk H.P."/>
        </authorList>
    </citation>
    <scope>NUCLEOTIDE SEQUENCE [LARGE SCALE GENOMIC DNA]</scope>
    <source>
        <strain evidence="9">DSM 16094</strain>
    </source>
</reference>
<evidence type="ECO:0000259" key="7">
    <source>
        <dbReference type="PROSITE" id="PS50052"/>
    </source>
</evidence>
<dbReference type="PANTHER" id="PTHR23117:SF8">
    <property type="entry name" value="RIBOSE 1,5-BISPHOSPHATE PHOSPHOKINASE PHNN"/>
    <property type="match status" value="1"/>
</dbReference>
<dbReference type="SUPFAM" id="SSF52540">
    <property type="entry name" value="P-loop containing nucleoside triphosphate hydrolases"/>
    <property type="match status" value="1"/>
</dbReference>
<dbReference type="GO" id="GO:0005524">
    <property type="term" value="F:ATP binding"/>
    <property type="evidence" value="ECO:0007669"/>
    <property type="project" value="UniProtKB-KW"/>
</dbReference>
<name>S9S2F5_9RHOB</name>
<dbReference type="OrthoDB" id="341217at2"/>
<dbReference type="STRING" id="1123237.Salmuc_03705"/>
<evidence type="ECO:0000256" key="6">
    <source>
        <dbReference type="HAMAP-Rule" id="MF_00836"/>
    </source>
</evidence>
<dbReference type="PANTHER" id="PTHR23117">
    <property type="entry name" value="GUANYLATE KINASE-RELATED"/>
    <property type="match status" value="1"/>
</dbReference>
<dbReference type="NCBIfam" id="TIGR02322">
    <property type="entry name" value="phosphon_PhnN"/>
    <property type="match status" value="1"/>
</dbReference>
<dbReference type="EC" id="2.7.4.23" evidence="6"/>
<keyword evidence="9" id="KW-1185">Reference proteome</keyword>
<comment type="caution">
    <text evidence="8">The sequence shown here is derived from an EMBL/GenBank/DDBJ whole genome shotgun (WGS) entry which is preliminary data.</text>
</comment>
<sequence>MSARLHAVVGPSGVGKDTLIDAAAARMPALHRVRRVITRPEAAGGEDFEGVSEAEFDRRVAAGHFVLHWAAHGLRYGIPAGVREVLEAGRPAVFNGSRAMLEPAARLFPGLRVIHVTAERAVLAERLRARGRESEAQIAARLERAALQIPDGLDVVEIDNSGPLEEAADRLVAALQPVRA</sequence>
<comment type="similarity">
    <text evidence="6">Belongs to the ribose 1,5-bisphosphokinase family.</text>
</comment>
<evidence type="ECO:0000256" key="4">
    <source>
        <dbReference type="ARBA" id="ARBA00022741"/>
    </source>
</evidence>
<feature type="binding site" evidence="6">
    <location>
        <begin position="10"/>
        <end position="17"/>
    </location>
    <ligand>
        <name>ATP</name>
        <dbReference type="ChEBI" id="CHEBI:30616"/>
    </ligand>
</feature>
<dbReference type="AlphaFoldDB" id="S9S2F5"/>
<evidence type="ECO:0000313" key="9">
    <source>
        <dbReference type="Proteomes" id="UP000015347"/>
    </source>
</evidence>
<dbReference type="GO" id="GO:0006015">
    <property type="term" value="P:5-phosphoribose 1-diphosphate biosynthetic process"/>
    <property type="evidence" value="ECO:0007669"/>
    <property type="project" value="UniProtKB-UniRule"/>
</dbReference>
<evidence type="ECO:0000313" key="8">
    <source>
        <dbReference type="EMBL" id="EPX80389.1"/>
    </source>
</evidence>
<protein>
    <recommendedName>
        <fullName evidence="6">Ribose 1,5-bisphosphate phosphokinase PhnN</fullName>
        <ecNumber evidence="6">2.7.4.23</ecNumber>
    </recommendedName>
    <alternativeName>
        <fullName evidence="6">Ribose 1,5-bisphosphokinase</fullName>
    </alternativeName>
</protein>
<dbReference type="GO" id="GO:0019634">
    <property type="term" value="P:organic phosphonate metabolic process"/>
    <property type="evidence" value="ECO:0007669"/>
    <property type="project" value="UniProtKB-UniRule"/>
</dbReference>
<dbReference type="HOGENOM" id="CLU_102477_0_0_5"/>
<evidence type="ECO:0000256" key="2">
    <source>
        <dbReference type="ARBA" id="ARBA00005069"/>
    </source>
</evidence>
<dbReference type="UniPathway" id="UPA00087">
    <property type="reaction ID" value="UER00175"/>
</dbReference>
<keyword evidence="3 6" id="KW-0808">Transferase</keyword>
<dbReference type="EMBL" id="APVH01000032">
    <property type="protein sequence ID" value="EPX80389.1"/>
    <property type="molecule type" value="Genomic_DNA"/>
</dbReference>
<comment type="catalytic activity">
    <reaction evidence="1 6">
        <text>alpha-D-ribose 1,5-bisphosphate + ATP = 5-phospho-alpha-D-ribose 1-diphosphate + ADP</text>
        <dbReference type="Rhea" id="RHEA:20109"/>
        <dbReference type="ChEBI" id="CHEBI:30616"/>
        <dbReference type="ChEBI" id="CHEBI:58017"/>
        <dbReference type="ChEBI" id="CHEBI:68688"/>
        <dbReference type="ChEBI" id="CHEBI:456216"/>
        <dbReference type="EC" id="2.7.4.23"/>
    </reaction>
</comment>
<dbReference type="InterPro" id="IPR008144">
    <property type="entry name" value="Guanylate_kin-like_dom"/>
</dbReference>
<dbReference type="SMART" id="SM00072">
    <property type="entry name" value="GuKc"/>
    <property type="match status" value="1"/>
</dbReference>
<dbReference type="PROSITE" id="PS50052">
    <property type="entry name" value="GUANYLATE_KINASE_2"/>
    <property type="match status" value="1"/>
</dbReference>
<dbReference type="HAMAP" id="MF_00836">
    <property type="entry name" value="PhnN"/>
    <property type="match status" value="1"/>
</dbReference>
<keyword evidence="4 6" id="KW-0547">Nucleotide-binding</keyword>
<dbReference type="GO" id="GO:0033863">
    <property type="term" value="F:ribose 1,5-bisphosphate phosphokinase activity"/>
    <property type="evidence" value="ECO:0007669"/>
    <property type="project" value="UniProtKB-UniRule"/>
</dbReference>
<feature type="domain" description="Guanylate kinase-like" evidence="7">
    <location>
        <begin position="3"/>
        <end position="176"/>
    </location>
</feature>
<organism evidence="8 9">
    <name type="scientific">Salipiger mucosus DSM 16094</name>
    <dbReference type="NCBI Taxonomy" id="1123237"/>
    <lineage>
        <taxon>Bacteria</taxon>
        <taxon>Pseudomonadati</taxon>
        <taxon>Pseudomonadota</taxon>
        <taxon>Alphaproteobacteria</taxon>
        <taxon>Rhodobacterales</taxon>
        <taxon>Roseobacteraceae</taxon>
        <taxon>Salipiger</taxon>
    </lineage>
</organism>
<keyword evidence="5 6" id="KW-0067">ATP-binding</keyword>
<gene>
    <name evidence="6" type="primary">phnN</name>
    <name evidence="8" type="ORF">Salmuc_03705</name>
</gene>
<dbReference type="Gene3D" id="3.40.50.300">
    <property type="entry name" value="P-loop containing nucleotide triphosphate hydrolases"/>
    <property type="match status" value="1"/>
</dbReference>
<dbReference type="GO" id="GO:0005829">
    <property type="term" value="C:cytosol"/>
    <property type="evidence" value="ECO:0007669"/>
    <property type="project" value="TreeGrafter"/>
</dbReference>
<evidence type="ECO:0000256" key="1">
    <source>
        <dbReference type="ARBA" id="ARBA00000373"/>
    </source>
</evidence>
<dbReference type="InterPro" id="IPR012699">
    <property type="entry name" value="PhnN"/>
</dbReference>
<evidence type="ECO:0000256" key="3">
    <source>
        <dbReference type="ARBA" id="ARBA00022679"/>
    </source>
</evidence>
<comment type="pathway">
    <text evidence="2 6">Metabolic intermediate biosynthesis; 5-phospho-alpha-D-ribose 1-diphosphate biosynthesis; 5-phospho-alpha-D-ribose 1-diphosphate from D-ribose 5-phosphate (route II): step 3/3.</text>
</comment>
<dbReference type="eggNOG" id="COG3709">
    <property type="taxonomic scope" value="Bacteria"/>
</dbReference>
<keyword evidence="8" id="KW-0418">Kinase</keyword>
<dbReference type="Proteomes" id="UP000015347">
    <property type="component" value="Unassembled WGS sequence"/>
</dbReference>
<evidence type="ECO:0000256" key="5">
    <source>
        <dbReference type="ARBA" id="ARBA00022840"/>
    </source>
</evidence>
<accession>S9S2F5</accession>
<comment type="function">
    <text evidence="6">Catalyzes the phosphorylation of ribose 1,5-bisphosphate to 5-phospho-D-ribosyl alpha-1-diphosphate (PRPP).</text>
</comment>
<dbReference type="InterPro" id="IPR027417">
    <property type="entry name" value="P-loop_NTPase"/>
</dbReference>